<keyword evidence="5" id="KW-1185">Reference proteome</keyword>
<dbReference type="InterPro" id="IPR000873">
    <property type="entry name" value="AMP-dep_synth/lig_dom"/>
</dbReference>
<dbReference type="PANTHER" id="PTHR43201:SF5">
    <property type="entry name" value="MEDIUM-CHAIN ACYL-COA LIGASE ACSF2, MITOCHONDRIAL"/>
    <property type="match status" value="1"/>
</dbReference>
<comment type="similarity">
    <text evidence="1">Belongs to the ATP-dependent AMP-binding enzyme family.</text>
</comment>
<accession>A0A1E7X4T2</accession>
<dbReference type="PATRIC" id="fig|762836.4.peg.1217"/>
<dbReference type="Proteomes" id="UP000175989">
    <property type="component" value="Unassembled WGS sequence"/>
</dbReference>
<dbReference type="RefSeq" id="WP_070246898.1">
    <property type="nucleotide sequence ID" value="NZ_LROM01000059.1"/>
</dbReference>
<name>A0A1E7X4T2_9BURK</name>
<dbReference type="EMBL" id="LROM01000059">
    <property type="protein sequence ID" value="OFA07622.1"/>
    <property type="molecule type" value="Genomic_DNA"/>
</dbReference>
<evidence type="ECO:0000256" key="1">
    <source>
        <dbReference type="ARBA" id="ARBA00006432"/>
    </source>
</evidence>
<dbReference type="InterPro" id="IPR042099">
    <property type="entry name" value="ANL_N_sf"/>
</dbReference>
<comment type="caution">
    <text evidence="4">The sequence shown here is derived from an EMBL/GenBank/DDBJ whole genome shotgun (WGS) entry which is preliminary data.</text>
</comment>
<proteinExistence type="inferred from homology"/>
<dbReference type="Pfam" id="PF00501">
    <property type="entry name" value="AMP-binding"/>
    <property type="match status" value="1"/>
</dbReference>
<gene>
    <name evidence="4" type="primary">lcfB_4</name>
    <name evidence="4" type="ORF">DUPY_11670</name>
</gene>
<dbReference type="EC" id="6.2.1.3" evidence="4"/>
<dbReference type="AlphaFoldDB" id="A0A1E7X4T2"/>
<organism evidence="4 5">
    <name type="scientific">Duganella phyllosphaerae</name>
    <dbReference type="NCBI Taxonomy" id="762836"/>
    <lineage>
        <taxon>Bacteria</taxon>
        <taxon>Pseudomonadati</taxon>
        <taxon>Pseudomonadota</taxon>
        <taxon>Betaproteobacteria</taxon>
        <taxon>Burkholderiales</taxon>
        <taxon>Oxalobacteraceae</taxon>
        <taxon>Telluria group</taxon>
        <taxon>Duganella</taxon>
    </lineage>
</organism>
<dbReference type="Pfam" id="PF23562">
    <property type="entry name" value="AMP-binding_C_3"/>
    <property type="match status" value="1"/>
</dbReference>
<evidence type="ECO:0000259" key="3">
    <source>
        <dbReference type="Pfam" id="PF00501"/>
    </source>
</evidence>
<feature type="domain" description="AMP-dependent synthetase/ligase" evidence="3">
    <location>
        <begin position="56"/>
        <end position="437"/>
    </location>
</feature>
<dbReference type="Gene3D" id="3.40.50.12780">
    <property type="entry name" value="N-terminal domain of ligase-like"/>
    <property type="match status" value="1"/>
</dbReference>
<evidence type="ECO:0000313" key="4">
    <source>
        <dbReference type="EMBL" id="OFA07622.1"/>
    </source>
</evidence>
<dbReference type="SUPFAM" id="SSF56801">
    <property type="entry name" value="Acetyl-CoA synthetase-like"/>
    <property type="match status" value="1"/>
</dbReference>
<sequence length="624" mass="67182">MNQSINAEMTSGTVKRRPVKLGNPEIATWQDDGLWHVDAVTPLDAYPPRVTDRLESGAALHPDRTLVARRGLDGEWIRISYAQMLDRARRIGQALLDLGLSAERPLVILSGNDLEHYQLALGAMYAGVPFAPVSPSYSLVATDFNKLADMLERLTPGAIYASDGAAFSRAINAVLPALPDDVRLVAAQGEVAGQAALSFAALLETTPASVAAAHAQVGEHTIAKFLFTSGSTKKPKAVITTHGMLCSNQQMLLQSFPFMGEDPPVLVDWLPWNHTFGGSHNVGMALYNGGTLYLDDGKPTPRDFGATLRNLAEIAPTMYFNIPKGFEMLTDAMETDARLSANFFSRVKLFLCAGAGLSQAAWDRLDQAGIRQTGESIRIITGLGMTETSPSCTFGTGAIIKAGYVGVPVPGCKVKLVPVGGKLEARFKGPHVMPGYWRAPDLTADAFDEEGYYRTGDALRFADPERPELGFMFDGRIAEDFKLDTGTFVSVGPLRARVISAATPYVLDAVVTGIDRSAIGLLVFPRLEHCQNLACLGEGATAAEVLASAPVREWFRQLLQKLNQDASGSSMRIDRLLLQAEPPSIDHRELTDKGSINQAAVLTRRAAIVNALYEGSDPQVITAA</sequence>
<dbReference type="CDD" id="cd05921">
    <property type="entry name" value="FCS"/>
    <property type="match status" value="1"/>
</dbReference>
<dbReference type="OrthoDB" id="9766486at2"/>
<dbReference type="PANTHER" id="PTHR43201">
    <property type="entry name" value="ACYL-COA SYNTHETASE"/>
    <property type="match status" value="1"/>
</dbReference>
<reference evidence="5" key="1">
    <citation type="journal article" date="2016" name="Front. Microbiol.">
        <title>Molecular Keys to the Janthinobacterium and Duganella spp. Interaction with the Plant Pathogen Fusarium graminearum.</title>
        <authorList>
            <person name="Haack F.S."/>
            <person name="Poehlein A."/>
            <person name="Kroger C."/>
            <person name="Voigt C.A."/>
            <person name="Piepenbring M."/>
            <person name="Bode H.B."/>
            <person name="Daniel R."/>
            <person name="Schafer W."/>
            <person name="Streit W.R."/>
        </authorList>
    </citation>
    <scope>NUCLEOTIDE SEQUENCE [LARGE SCALE GENOMIC DNA]</scope>
    <source>
        <strain evidence="5">T54</strain>
    </source>
</reference>
<dbReference type="GO" id="GO:0004467">
    <property type="term" value="F:long-chain fatty acid-CoA ligase activity"/>
    <property type="evidence" value="ECO:0007669"/>
    <property type="project" value="UniProtKB-EC"/>
</dbReference>
<dbReference type="GO" id="GO:0031956">
    <property type="term" value="F:medium-chain fatty acid-CoA ligase activity"/>
    <property type="evidence" value="ECO:0007669"/>
    <property type="project" value="TreeGrafter"/>
</dbReference>
<evidence type="ECO:0000313" key="5">
    <source>
        <dbReference type="Proteomes" id="UP000175989"/>
    </source>
</evidence>
<keyword evidence="2 4" id="KW-0436">Ligase</keyword>
<evidence type="ECO:0000256" key="2">
    <source>
        <dbReference type="ARBA" id="ARBA00022598"/>
    </source>
</evidence>
<protein>
    <submittedName>
        <fullName evidence="4">Long-chain-fatty-acid--CoA ligase</fullName>
        <ecNumber evidence="4">6.2.1.3</ecNumber>
    </submittedName>
</protein>